<dbReference type="AlphaFoldDB" id="A0A1M5S6J7"/>
<dbReference type="SUPFAM" id="SSF53613">
    <property type="entry name" value="Ribokinase-like"/>
    <property type="match status" value="1"/>
</dbReference>
<keyword evidence="3" id="KW-0547">Nucleotide-binding</keyword>
<dbReference type="GO" id="GO:0016301">
    <property type="term" value="F:kinase activity"/>
    <property type="evidence" value="ECO:0007669"/>
    <property type="project" value="UniProtKB-KW"/>
</dbReference>
<dbReference type="Pfam" id="PF00294">
    <property type="entry name" value="PfkB"/>
    <property type="match status" value="1"/>
</dbReference>
<evidence type="ECO:0000256" key="5">
    <source>
        <dbReference type="ARBA" id="ARBA00022840"/>
    </source>
</evidence>
<dbReference type="PANTHER" id="PTHR43085:SF1">
    <property type="entry name" value="PSEUDOURIDINE KINASE-RELATED"/>
    <property type="match status" value="1"/>
</dbReference>
<dbReference type="EMBL" id="FQVU01000005">
    <property type="protein sequence ID" value="SHH34227.1"/>
    <property type="molecule type" value="Genomic_DNA"/>
</dbReference>
<dbReference type="RefSeq" id="WP_073391905.1">
    <property type="nucleotide sequence ID" value="NZ_FQVU01000005.1"/>
</dbReference>
<evidence type="ECO:0000256" key="4">
    <source>
        <dbReference type="ARBA" id="ARBA00022777"/>
    </source>
</evidence>
<keyword evidence="4 7" id="KW-0418">Kinase</keyword>
<dbReference type="InterPro" id="IPR029056">
    <property type="entry name" value="Ribokinase-like"/>
</dbReference>
<comment type="similarity">
    <text evidence="1">Belongs to the carbohydrate kinase PfkB family.</text>
</comment>
<sequence length="310" mass="31915">MSGLVTLGEQLGQVTAGTEGPLRPGAAAQLSVCGAEANVAIGVRRLGFAAAYVGRVGDDAFGRMALDVLRGEGVDVTGVRVDPAAPTGLLLRSRRTADRTVVEYLRSRSAGSRLTAADLDEDVIAGAGLLHVTGITPALSPTAAKAVDVAVDIARAAGVPVSLDVNYRAALWSPDEARPELRRLASRADVVIGGPAELALLGGDEQLEHVAELGPTEVVRTEGASGATAFADGTTEHVAAHDVRVVDVVGAGDAFVAGYLAARLDGRSVGERLRLGVLLGAFAVGTWGDWEGLPRRDELGLIEHGDEVLR</sequence>
<evidence type="ECO:0000256" key="2">
    <source>
        <dbReference type="ARBA" id="ARBA00022679"/>
    </source>
</evidence>
<dbReference type="CDD" id="cd01166">
    <property type="entry name" value="KdgK"/>
    <property type="match status" value="1"/>
</dbReference>
<protein>
    <submittedName>
        <fullName evidence="7">2-dehydro-3-deoxygluconokinase</fullName>
    </submittedName>
</protein>
<keyword evidence="2" id="KW-0808">Transferase</keyword>
<name>A0A1M5S6J7_9ACTN</name>
<reference evidence="7 8" key="1">
    <citation type="submission" date="2016-11" db="EMBL/GenBank/DDBJ databases">
        <authorList>
            <person name="Jaros S."/>
            <person name="Januszkiewicz K."/>
            <person name="Wedrychowicz H."/>
        </authorList>
    </citation>
    <scope>NUCLEOTIDE SEQUENCE [LARGE SCALE GENOMIC DNA]</scope>
    <source>
        <strain evidence="7 8">DSM 45627</strain>
    </source>
</reference>
<evidence type="ECO:0000259" key="6">
    <source>
        <dbReference type="Pfam" id="PF00294"/>
    </source>
</evidence>
<dbReference type="PANTHER" id="PTHR43085">
    <property type="entry name" value="HEXOKINASE FAMILY MEMBER"/>
    <property type="match status" value="1"/>
</dbReference>
<evidence type="ECO:0000256" key="3">
    <source>
        <dbReference type="ARBA" id="ARBA00022741"/>
    </source>
</evidence>
<dbReference type="GO" id="GO:0005524">
    <property type="term" value="F:ATP binding"/>
    <property type="evidence" value="ECO:0007669"/>
    <property type="project" value="UniProtKB-KW"/>
</dbReference>
<dbReference type="InterPro" id="IPR050306">
    <property type="entry name" value="PfkB_Carbo_kinase"/>
</dbReference>
<organism evidence="7 8">
    <name type="scientific">Jatrophihabitans endophyticus</name>
    <dbReference type="NCBI Taxonomy" id="1206085"/>
    <lineage>
        <taxon>Bacteria</taxon>
        <taxon>Bacillati</taxon>
        <taxon>Actinomycetota</taxon>
        <taxon>Actinomycetes</taxon>
        <taxon>Jatrophihabitantales</taxon>
        <taxon>Jatrophihabitantaceae</taxon>
        <taxon>Jatrophihabitans</taxon>
    </lineage>
</organism>
<feature type="domain" description="Carbohydrate kinase PfkB" evidence="6">
    <location>
        <begin position="12"/>
        <end position="289"/>
    </location>
</feature>
<keyword evidence="5" id="KW-0067">ATP-binding</keyword>
<evidence type="ECO:0000256" key="1">
    <source>
        <dbReference type="ARBA" id="ARBA00010688"/>
    </source>
</evidence>
<keyword evidence="8" id="KW-1185">Reference proteome</keyword>
<evidence type="ECO:0000313" key="7">
    <source>
        <dbReference type="EMBL" id="SHH34227.1"/>
    </source>
</evidence>
<dbReference type="Gene3D" id="3.40.1190.20">
    <property type="match status" value="1"/>
</dbReference>
<gene>
    <name evidence="7" type="ORF">SAMN05443575_3754</name>
</gene>
<dbReference type="PROSITE" id="PS00584">
    <property type="entry name" value="PFKB_KINASES_2"/>
    <property type="match status" value="1"/>
</dbReference>
<dbReference type="OrthoDB" id="9808601at2"/>
<dbReference type="InterPro" id="IPR002173">
    <property type="entry name" value="Carboh/pur_kinase_PfkB_CS"/>
</dbReference>
<dbReference type="STRING" id="1206085.SAMN05443575_3754"/>
<proteinExistence type="inferred from homology"/>
<dbReference type="InterPro" id="IPR011611">
    <property type="entry name" value="PfkB_dom"/>
</dbReference>
<evidence type="ECO:0000313" key="8">
    <source>
        <dbReference type="Proteomes" id="UP000186132"/>
    </source>
</evidence>
<accession>A0A1M5S6J7</accession>
<dbReference type="Proteomes" id="UP000186132">
    <property type="component" value="Unassembled WGS sequence"/>
</dbReference>